<keyword evidence="11" id="KW-1185">Reference proteome</keyword>
<dbReference type="InterPro" id="IPR036097">
    <property type="entry name" value="HisK_dim/P_sf"/>
</dbReference>
<keyword evidence="7" id="KW-0812">Transmembrane</keyword>
<dbReference type="InterPro" id="IPR005467">
    <property type="entry name" value="His_kinase_dom"/>
</dbReference>
<dbReference type="SMART" id="SM00388">
    <property type="entry name" value="HisKA"/>
    <property type="match status" value="1"/>
</dbReference>
<keyword evidence="5" id="KW-0418">Kinase</keyword>
<dbReference type="InterPro" id="IPR001789">
    <property type="entry name" value="Sig_transdc_resp-reg_receiver"/>
</dbReference>
<dbReference type="SMART" id="SM00448">
    <property type="entry name" value="REC"/>
    <property type="match status" value="1"/>
</dbReference>
<dbReference type="CDD" id="cd17546">
    <property type="entry name" value="REC_hyHK_CKI1_RcsC-like"/>
    <property type="match status" value="1"/>
</dbReference>
<dbReference type="SUPFAM" id="SSF52172">
    <property type="entry name" value="CheY-like"/>
    <property type="match status" value="1"/>
</dbReference>
<evidence type="ECO:0000259" key="9">
    <source>
        <dbReference type="PROSITE" id="PS50110"/>
    </source>
</evidence>
<feature type="transmembrane region" description="Helical" evidence="7">
    <location>
        <begin position="21"/>
        <end position="42"/>
    </location>
</feature>
<dbReference type="CDD" id="cd00075">
    <property type="entry name" value="HATPase"/>
    <property type="match status" value="1"/>
</dbReference>
<dbReference type="RefSeq" id="WP_153509951.1">
    <property type="nucleotide sequence ID" value="NZ_CP045652.1"/>
</dbReference>
<dbReference type="PROSITE" id="PS50109">
    <property type="entry name" value="HIS_KIN"/>
    <property type="match status" value="1"/>
</dbReference>
<evidence type="ECO:0000313" key="11">
    <source>
        <dbReference type="Proteomes" id="UP000326921"/>
    </source>
</evidence>
<dbReference type="CDD" id="cd00082">
    <property type="entry name" value="HisKA"/>
    <property type="match status" value="1"/>
</dbReference>
<evidence type="ECO:0000256" key="7">
    <source>
        <dbReference type="SAM" id="Phobius"/>
    </source>
</evidence>
<dbReference type="KEGG" id="sphe:GFH32_04540"/>
<evidence type="ECO:0000256" key="3">
    <source>
        <dbReference type="ARBA" id="ARBA00022553"/>
    </source>
</evidence>
<name>A0A5Q0Q9U2_9SPHI</name>
<dbReference type="InterPro" id="IPR036890">
    <property type="entry name" value="HATPase_C_sf"/>
</dbReference>
<comment type="catalytic activity">
    <reaction evidence="1">
        <text>ATP + protein L-histidine = ADP + protein N-phospho-L-histidine.</text>
        <dbReference type="EC" id="2.7.13.3"/>
    </reaction>
</comment>
<keyword evidence="4" id="KW-0808">Transferase</keyword>
<dbReference type="AlphaFoldDB" id="A0A5Q0Q9U2"/>
<reference evidence="10 11" key="1">
    <citation type="submission" date="2019-10" db="EMBL/GenBank/DDBJ databases">
        <authorList>
            <person name="Dong K."/>
        </authorList>
    </citation>
    <scope>NUCLEOTIDE SEQUENCE [LARGE SCALE GENOMIC DNA]</scope>
    <source>
        <strain evidence="11">dk4302</strain>
    </source>
</reference>
<evidence type="ECO:0000256" key="5">
    <source>
        <dbReference type="ARBA" id="ARBA00022777"/>
    </source>
</evidence>
<dbReference type="InterPro" id="IPR011006">
    <property type="entry name" value="CheY-like_superfamily"/>
</dbReference>
<evidence type="ECO:0000256" key="4">
    <source>
        <dbReference type="ARBA" id="ARBA00022679"/>
    </source>
</evidence>
<protein>
    <recommendedName>
        <fullName evidence="2">histidine kinase</fullName>
        <ecNumber evidence="2">2.7.13.3</ecNumber>
    </recommendedName>
</protein>
<dbReference type="GO" id="GO:0009927">
    <property type="term" value="F:histidine phosphotransfer kinase activity"/>
    <property type="evidence" value="ECO:0007669"/>
    <property type="project" value="TreeGrafter"/>
</dbReference>
<keyword evidence="7" id="KW-1133">Transmembrane helix</keyword>
<dbReference type="Gene3D" id="1.10.287.130">
    <property type="match status" value="1"/>
</dbReference>
<dbReference type="Gene3D" id="3.40.50.2300">
    <property type="match status" value="1"/>
</dbReference>
<dbReference type="SUPFAM" id="SSF47384">
    <property type="entry name" value="Homodimeric domain of signal transducing histidine kinase"/>
    <property type="match status" value="1"/>
</dbReference>
<dbReference type="Proteomes" id="UP000326921">
    <property type="component" value="Chromosome"/>
</dbReference>
<dbReference type="PANTHER" id="PTHR43047">
    <property type="entry name" value="TWO-COMPONENT HISTIDINE PROTEIN KINASE"/>
    <property type="match status" value="1"/>
</dbReference>
<accession>A0A5Q0Q9U2</accession>
<dbReference type="PANTHER" id="PTHR43047:SF72">
    <property type="entry name" value="OSMOSENSING HISTIDINE PROTEIN KINASE SLN1"/>
    <property type="match status" value="1"/>
</dbReference>
<dbReference type="Pfam" id="PF00072">
    <property type="entry name" value="Response_reg"/>
    <property type="match status" value="1"/>
</dbReference>
<dbReference type="Gene3D" id="3.30.565.10">
    <property type="entry name" value="Histidine kinase-like ATPase, C-terminal domain"/>
    <property type="match status" value="1"/>
</dbReference>
<dbReference type="PROSITE" id="PS50110">
    <property type="entry name" value="RESPONSE_REGULATORY"/>
    <property type="match status" value="1"/>
</dbReference>
<organism evidence="10 11">
    <name type="scientific">Sphingobacterium zhuxiongii</name>
    <dbReference type="NCBI Taxonomy" id="2662364"/>
    <lineage>
        <taxon>Bacteria</taxon>
        <taxon>Pseudomonadati</taxon>
        <taxon>Bacteroidota</taxon>
        <taxon>Sphingobacteriia</taxon>
        <taxon>Sphingobacteriales</taxon>
        <taxon>Sphingobacteriaceae</taxon>
        <taxon>Sphingobacterium</taxon>
    </lineage>
</organism>
<dbReference type="GO" id="GO:0000155">
    <property type="term" value="F:phosphorelay sensor kinase activity"/>
    <property type="evidence" value="ECO:0007669"/>
    <property type="project" value="InterPro"/>
</dbReference>
<dbReference type="SUPFAM" id="SSF55874">
    <property type="entry name" value="ATPase domain of HSP90 chaperone/DNA topoisomerase II/histidine kinase"/>
    <property type="match status" value="1"/>
</dbReference>
<feature type="modified residue" description="4-aspartylphosphate" evidence="6">
    <location>
        <position position="638"/>
    </location>
</feature>
<sequence>MPQEDKYLIERTNRNKSIRNILLISTIGLFIAFLIFFISSFIQYRSIQTRIERIYSSINTDQNSFVTLLTKFNDAENHFRQYSINYDSADFSDYNKNLVYLKNSVDSLRKVREVEEIIDRNNSKDSVSYSQLLPKYHELTKNIDSLISTANTLDSFHKTAINNSLFNFPQGSISVIAALAKTPKVVINRKPLLQRIFQSKRDTLYLEEDVISEDTKKSLSKSYSKIQTESELRAQGKLDEIKTHFTDLRQKERLLLADNFTLLHATNQQIRYIHDQRIKFQREKSDQELSTLIANTDTFKWQIIISLTFVFIVICILVYYQFFTNYYEQMLMDEKIYASKLAEQKTDILAEITHEIRTPINSMIGIVDLLRTRNDLYQPKDILLLETAYSNITSTSKTINDILNLSKIDKHDTIEATHFDFREMLLEVLDNYRNQANLKQIELAHSLDESKPTIIFTDELKVRQVVSNLVSNAIKYSSKGTVTTKIYVNNHSNLVIKVSDEGNGIPENLKKNIFKKYYTENKTNKVEGGVGLGLYITKNIVSLLKGRISFQSKASQGTTFTVEIPIPGPKYRRKTTLNINRVKDLPKNLSWLIVDDNALNLLYLKQFFVLHEQVFTATNGLEALNLLDTKHVDVIVTDINMPVMTGDELLVKIRQNPAYEQMKIIATSSDNEQVKQQEELKNVKFDGILIKPFNEKKLTEIILKTLYPIFEDPEEIKQEES</sequence>
<keyword evidence="7" id="KW-0472">Membrane</keyword>
<feature type="transmembrane region" description="Helical" evidence="7">
    <location>
        <begin position="301"/>
        <end position="322"/>
    </location>
</feature>
<evidence type="ECO:0000256" key="6">
    <source>
        <dbReference type="PROSITE-ProRule" id="PRU00169"/>
    </source>
</evidence>
<dbReference type="GO" id="GO:0005886">
    <property type="term" value="C:plasma membrane"/>
    <property type="evidence" value="ECO:0007669"/>
    <property type="project" value="TreeGrafter"/>
</dbReference>
<feature type="domain" description="Histidine kinase" evidence="8">
    <location>
        <begin position="351"/>
        <end position="568"/>
    </location>
</feature>
<evidence type="ECO:0000256" key="1">
    <source>
        <dbReference type="ARBA" id="ARBA00000085"/>
    </source>
</evidence>
<feature type="domain" description="Response regulatory" evidence="9">
    <location>
        <begin position="590"/>
        <end position="706"/>
    </location>
</feature>
<dbReference type="PRINTS" id="PR00344">
    <property type="entry name" value="BCTRLSENSOR"/>
</dbReference>
<proteinExistence type="predicted"/>
<evidence type="ECO:0000256" key="2">
    <source>
        <dbReference type="ARBA" id="ARBA00012438"/>
    </source>
</evidence>
<dbReference type="EC" id="2.7.13.3" evidence="2"/>
<dbReference type="InterPro" id="IPR003661">
    <property type="entry name" value="HisK_dim/P_dom"/>
</dbReference>
<evidence type="ECO:0000313" key="10">
    <source>
        <dbReference type="EMBL" id="QGA25631.1"/>
    </source>
</evidence>
<dbReference type="InterPro" id="IPR004358">
    <property type="entry name" value="Sig_transdc_His_kin-like_C"/>
</dbReference>
<gene>
    <name evidence="10" type="ORF">GFH32_04540</name>
</gene>
<evidence type="ECO:0000259" key="8">
    <source>
        <dbReference type="PROSITE" id="PS50109"/>
    </source>
</evidence>
<dbReference type="Pfam" id="PF00512">
    <property type="entry name" value="HisKA"/>
    <property type="match status" value="1"/>
</dbReference>
<dbReference type="InterPro" id="IPR003594">
    <property type="entry name" value="HATPase_dom"/>
</dbReference>
<dbReference type="SMART" id="SM00387">
    <property type="entry name" value="HATPase_c"/>
    <property type="match status" value="1"/>
</dbReference>
<dbReference type="EMBL" id="CP045652">
    <property type="protein sequence ID" value="QGA25631.1"/>
    <property type="molecule type" value="Genomic_DNA"/>
</dbReference>
<keyword evidence="3 6" id="KW-0597">Phosphoprotein</keyword>
<dbReference type="Pfam" id="PF02518">
    <property type="entry name" value="HATPase_c"/>
    <property type="match status" value="1"/>
</dbReference>
<dbReference type="FunFam" id="3.30.565.10:FF:000006">
    <property type="entry name" value="Sensor histidine kinase WalK"/>
    <property type="match status" value="1"/>
</dbReference>